<evidence type="ECO:0000313" key="1">
    <source>
        <dbReference type="EMBL" id="NMW93349.1"/>
    </source>
</evidence>
<proteinExistence type="predicted"/>
<dbReference type="Proteomes" id="UP000582487">
    <property type="component" value="Unassembled WGS sequence"/>
</dbReference>
<dbReference type="RefSeq" id="WP_004013936.1">
    <property type="nucleotide sequence ID" value="NZ_CAMUNX010000001.1"/>
</dbReference>
<sequence>MSMALITLVHTGLGNEGQLSFHAKRGAVPLAEIKMWDGIEEDKHVWMSPFVVAIPGVSELVVEPLPDTLHFAYQNGKAFTFSTFGLPDNYEEITEHIKRLLARERQYVLRAHKQLPATTVWPNGHESRYIPAYYADVIRENDKIQVRIKAHKAMSPLVQLRLPDASEIVYYLDSILYLRVKCRCGHKYTYPLEPYMQWMKDREGQEYEIQQNIQEPLP</sequence>
<dbReference type="AlphaFoldDB" id="A0A848RDD4"/>
<organism evidence="1 2">
    <name type="scientific">Mobiluncus mulieris</name>
    <dbReference type="NCBI Taxonomy" id="2052"/>
    <lineage>
        <taxon>Bacteria</taxon>
        <taxon>Bacillati</taxon>
        <taxon>Actinomycetota</taxon>
        <taxon>Actinomycetes</taxon>
        <taxon>Actinomycetales</taxon>
        <taxon>Actinomycetaceae</taxon>
        <taxon>Mobiluncus</taxon>
    </lineage>
</organism>
<reference evidence="1 2" key="1">
    <citation type="submission" date="2020-04" db="EMBL/GenBank/DDBJ databases">
        <title>Antimicrobial susceptibility and clonality of vaginal-derived multi-drug resistant Mobiluncus isolates in China.</title>
        <authorList>
            <person name="Zhang X."/>
        </authorList>
    </citation>
    <scope>NUCLEOTIDE SEQUENCE [LARGE SCALE GENOMIC DNA]</scope>
    <source>
        <strain evidence="1 2">7</strain>
    </source>
</reference>
<evidence type="ECO:0000313" key="2">
    <source>
        <dbReference type="Proteomes" id="UP000582487"/>
    </source>
</evidence>
<accession>A0A848RDD4</accession>
<name>A0A848RDD4_9ACTO</name>
<protein>
    <submittedName>
        <fullName evidence="1">Uncharacterized protein</fullName>
    </submittedName>
</protein>
<dbReference type="EMBL" id="JABCUV010000006">
    <property type="protein sequence ID" value="NMW93349.1"/>
    <property type="molecule type" value="Genomic_DNA"/>
</dbReference>
<gene>
    <name evidence="1" type="ORF">HHJ74_06500</name>
</gene>
<comment type="caution">
    <text evidence="1">The sequence shown here is derived from an EMBL/GenBank/DDBJ whole genome shotgun (WGS) entry which is preliminary data.</text>
</comment>